<sequence>MLLESRQLIANFDKYFLRKYKWRYVLMVVNNHYFDRYSFFLQAWRFGDALHYSYDLMEMSRDEAKYQQVMQDLRAHTKMRIEFRDTHDLQHPGRDIVNDMVHGHGTSTHYHNQKAQ</sequence>
<dbReference type="RefSeq" id="WP_056962781.1">
    <property type="nucleotide sequence ID" value="NZ_AZEU01000079.1"/>
</dbReference>
<keyword evidence="2" id="KW-1185">Reference proteome</keyword>
<organism evidence="1 2">
    <name type="scientific">Lacticaseibacillus manihotivorans DSM 13343 = JCM 12514</name>
    <dbReference type="NCBI Taxonomy" id="1423769"/>
    <lineage>
        <taxon>Bacteria</taxon>
        <taxon>Bacillati</taxon>
        <taxon>Bacillota</taxon>
        <taxon>Bacilli</taxon>
        <taxon>Lactobacillales</taxon>
        <taxon>Lactobacillaceae</taxon>
        <taxon>Lacticaseibacillus</taxon>
    </lineage>
</organism>
<dbReference type="Proteomes" id="UP000051790">
    <property type="component" value="Unassembled WGS sequence"/>
</dbReference>
<gene>
    <name evidence="1" type="ORF">FD01_GL000070</name>
</gene>
<accession>A0A0R1QY23</accession>
<evidence type="ECO:0000313" key="1">
    <source>
        <dbReference type="EMBL" id="KRL49399.1"/>
    </source>
</evidence>
<dbReference type="OrthoDB" id="2248172at2"/>
<proteinExistence type="predicted"/>
<comment type="caution">
    <text evidence="1">The sequence shown here is derived from an EMBL/GenBank/DDBJ whole genome shotgun (WGS) entry which is preliminary data.</text>
</comment>
<evidence type="ECO:0000313" key="2">
    <source>
        <dbReference type="Proteomes" id="UP000051790"/>
    </source>
</evidence>
<reference evidence="1 2" key="1">
    <citation type="journal article" date="2015" name="Genome Announc.">
        <title>Expanding the biotechnology potential of lactobacilli through comparative genomics of 213 strains and associated genera.</title>
        <authorList>
            <person name="Sun Z."/>
            <person name="Harris H.M."/>
            <person name="McCann A."/>
            <person name="Guo C."/>
            <person name="Argimon S."/>
            <person name="Zhang W."/>
            <person name="Yang X."/>
            <person name="Jeffery I.B."/>
            <person name="Cooney J.C."/>
            <person name="Kagawa T.F."/>
            <person name="Liu W."/>
            <person name="Song Y."/>
            <person name="Salvetti E."/>
            <person name="Wrobel A."/>
            <person name="Rasinkangas P."/>
            <person name="Parkhill J."/>
            <person name="Rea M.C."/>
            <person name="O'Sullivan O."/>
            <person name="Ritari J."/>
            <person name="Douillard F.P."/>
            <person name="Paul Ross R."/>
            <person name="Yang R."/>
            <person name="Briner A.E."/>
            <person name="Felis G.E."/>
            <person name="de Vos W.M."/>
            <person name="Barrangou R."/>
            <person name="Klaenhammer T.R."/>
            <person name="Caufield P.W."/>
            <person name="Cui Y."/>
            <person name="Zhang H."/>
            <person name="O'Toole P.W."/>
        </authorList>
    </citation>
    <scope>NUCLEOTIDE SEQUENCE [LARGE SCALE GENOMIC DNA]</scope>
    <source>
        <strain evidence="1 2">DSM 13343</strain>
    </source>
</reference>
<dbReference type="PATRIC" id="fig|1423769.4.peg.83"/>
<name>A0A0R1QY23_9LACO</name>
<dbReference type="AlphaFoldDB" id="A0A0R1QY23"/>
<protein>
    <submittedName>
        <fullName evidence="1">Uncharacterized protein</fullName>
    </submittedName>
</protein>
<dbReference type="EMBL" id="AZEU01000079">
    <property type="protein sequence ID" value="KRL49399.1"/>
    <property type="molecule type" value="Genomic_DNA"/>
</dbReference>